<evidence type="ECO:0000313" key="2">
    <source>
        <dbReference type="Proteomes" id="UP000583929"/>
    </source>
</evidence>
<gene>
    <name evidence="1" type="ORF">G4B88_014315</name>
</gene>
<proteinExistence type="predicted"/>
<dbReference type="Proteomes" id="UP000583929">
    <property type="component" value="Unassembled WGS sequence"/>
</dbReference>
<evidence type="ECO:0000313" key="1">
    <source>
        <dbReference type="EMBL" id="KAF4403859.1"/>
    </source>
</evidence>
<comment type="caution">
    <text evidence="1">The sequence shown here is derived from an EMBL/GenBank/DDBJ whole genome shotgun (WGS) entry which is preliminary data.</text>
</comment>
<sequence length="117" mass="13333">MNRLSPISLSQKEDAGASIAALRRWVFTMDSRYTPLEASFSFSLEKRTHRQMVALVKMVVGGDNSGMVAMVEMVVADISLSLTDLRNQIRILSMEKKNESFILLKIQVQSFKFKFRN</sequence>
<name>A0A7J6IA33_CANSA</name>
<protein>
    <submittedName>
        <fullName evidence="1">Uncharacterized protein</fullName>
    </submittedName>
</protein>
<dbReference type="EMBL" id="JAATIQ010000002">
    <property type="protein sequence ID" value="KAF4403859.1"/>
    <property type="molecule type" value="Genomic_DNA"/>
</dbReference>
<reference evidence="1 2" key="1">
    <citation type="journal article" date="2020" name="bioRxiv">
        <title>Sequence and annotation of 42 cannabis genomes reveals extensive copy number variation in cannabinoid synthesis and pathogen resistance genes.</title>
        <authorList>
            <person name="Mckernan K.J."/>
            <person name="Helbert Y."/>
            <person name="Kane L.T."/>
            <person name="Ebling H."/>
            <person name="Zhang L."/>
            <person name="Liu B."/>
            <person name="Eaton Z."/>
            <person name="Mclaughlin S."/>
            <person name="Kingan S."/>
            <person name="Baybayan P."/>
            <person name="Concepcion G."/>
            <person name="Jordan M."/>
            <person name="Riva A."/>
            <person name="Barbazuk W."/>
            <person name="Harkins T."/>
        </authorList>
    </citation>
    <scope>NUCLEOTIDE SEQUENCE [LARGE SCALE GENOMIC DNA]</scope>
    <source>
        <strain evidence="2">cv. Jamaican Lion 4</strain>
        <tissue evidence="1">Leaf</tissue>
    </source>
</reference>
<accession>A0A7J6IA33</accession>
<organism evidence="1 2">
    <name type="scientific">Cannabis sativa</name>
    <name type="common">Hemp</name>
    <name type="synonym">Marijuana</name>
    <dbReference type="NCBI Taxonomy" id="3483"/>
    <lineage>
        <taxon>Eukaryota</taxon>
        <taxon>Viridiplantae</taxon>
        <taxon>Streptophyta</taxon>
        <taxon>Embryophyta</taxon>
        <taxon>Tracheophyta</taxon>
        <taxon>Spermatophyta</taxon>
        <taxon>Magnoliopsida</taxon>
        <taxon>eudicotyledons</taxon>
        <taxon>Gunneridae</taxon>
        <taxon>Pentapetalae</taxon>
        <taxon>rosids</taxon>
        <taxon>fabids</taxon>
        <taxon>Rosales</taxon>
        <taxon>Cannabaceae</taxon>
        <taxon>Cannabis</taxon>
    </lineage>
</organism>
<keyword evidence="2" id="KW-1185">Reference proteome</keyword>
<dbReference type="AlphaFoldDB" id="A0A7J6IA33"/>